<comment type="similarity">
    <text evidence="1">Belongs to the C/M/P thioester hydrolase family.</text>
</comment>
<dbReference type="GO" id="GO:0005782">
    <property type="term" value="C:peroxisomal matrix"/>
    <property type="evidence" value="ECO:0007669"/>
    <property type="project" value="TreeGrafter"/>
</dbReference>
<dbReference type="Gene3D" id="3.10.129.10">
    <property type="entry name" value="Hotdog Thioesterase"/>
    <property type="match status" value="1"/>
</dbReference>
<proteinExistence type="inferred from homology"/>
<keyword evidence="3" id="KW-1185">Reference proteome</keyword>
<protein>
    <submittedName>
        <fullName evidence="2">Uncharacterized protein</fullName>
    </submittedName>
</protein>
<accession>A0A1R1X7S4</accession>
<gene>
    <name evidence="2" type="ORF">AYI70_g10187</name>
</gene>
<dbReference type="AlphaFoldDB" id="A0A1R1X7S4"/>
<dbReference type="EMBL" id="LSSN01004895">
    <property type="protein sequence ID" value="OMJ10662.1"/>
    <property type="molecule type" value="Genomic_DNA"/>
</dbReference>
<dbReference type="STRING" id="133412.A0A1R1X7S4"/>
<dbReference type="InterPro" id="IPR042171">
    <property type="entry name" value="Acyl-CoA_hotdog"/>
</dbReference>
<dbReference type="PANTHER" id="PTHR11066:SF34">
    <property type="entry name" value="ACYL-COENZYME A THIOESTERASE 8"/>
    <property type="match status" value="1"/>
</dbReference>
<dbReference type="OrthoDB" id="68328at2759"/>
<dbReference type="InterPro" id="IPR003703">
    <property type="entry name" value="Acyl_CoA_thio"/>
</dbReference>
<sequence>METVKADILKYFFVKESAEDLYLSTRNWKFGGPRGLYGGQVLAQSLAAAILSVDIGFRAHVKMPNVLPFSHFKDNVYVHKDGTLPDVLNIGPNMDMSLFDTVPLSSRQATPVATNGSTDKLHDLSLVESNNLAPYMLRWMKVNQELIFASPESEIAIVTLFIALLSDFWSPTMVSKLYSTPPRSKATNHPAFSFGIIVTLCHSVYFHLPELAPDNSTANAHSCRHSPIFDDLFNELGHMLLLFETYSPIVSNGKQLITGNFYTPKSGINVASFSQ</sequence>
<comment type="caution">
    <text evidence="2">The sequence shown here is derived from an EMBL/GenBank/DDBJ whole genome shotgun (WGS) entry which is preliminary data.</text>
</comment>
<dbReference type="GO" id="GO:0006637">
    <property type="term" value="P:acyl-CoA metabolic process"/>
    <property type="evidence" value="ECO:0007669"/>
    <property type="project" value="InterPro"/>
</dbReference>
<dbReference type="PANTHER" id="PTHR11066">
    <property type="entry name" value="ACYL-COA THIOESTERASE"/>
    <property type="match status" value="1"/>
</dbReference>
<dbReference type="SUPFAM" id="SSF54637">
    <property type="entry name" value="Thioesterase/thiol ester dehydrase-isomerase"/>
    <property type="match status" value="2"/>
</dbReference>
<dbReference type="Gene3D" id="2.40.160.210">
    <property type="entry name" value="Acyl-CoA thioesterase, double hotdog domain"/>
    <property type="match status" value="1"/>
</dbReference>
<organism evidence="2 3">
    <name type="scientific">Smittium culicis</name>
    <dbReference type="NCBI Taxonomy" id="133412"/>
    <lineage>
        <taxon>Eukaryota</taxon>
        <taxon>Fungi</taxon>
        <taxon>Fungi incertae sedis</taxon>
        <taxon>Zoopagomycota</taxon>
        <taxon>Kickxellomycotina</taxon>
        <taxon>Harpellomycetes</taxon>
        <taxon>Harpellales</taxon>
        <taxon>Legeriomycetaceae</taxon>
        <taxon>Smittium</taxon>
    </lineage>
</organism>
<reference evidence="2 3" key="1">
    <citation type="submission" date="2017-01" db="EMBL/GenBank/DDBJ databases">
        <authorList>
            <person name="Mah S.A."/>
            <person name="Swanson W.J."/>
            <person name="Moy G.W."/>
            <person name="Vacquier V.D."/>
        </authorList>
    </citation>
    <scope>NUCLEOTIDE SEQUENCE [LARGE SCALE GENOMIC DNA]</scope>
    <source>
        <strain evidence="2 3">GSMNP</strain>
    </source>
</reference>
<dbReference type="GO" id="GO:0009062">
    <property type="term" value="P:fatty acid catabolic process"/>
    <property type="evidence" value="ECO:0007669"/>
    <property type="project" value="TreeGrafter"/>
</dbReference>
<evidence type="ECO:0000313" key="3">
    <source>
        <dbReference type="Proteomes" id="UP000187283"/>
    </source>
</evidence>
<evidence type="ECO:0000313" key="2">
    <source>
        <dbReference type="EMBL" id="OMJ10662.1"/>
    </source>
</evidence>
<dbReference type="GO" id="GO:0047617">
    <property type="term" value="F:fatty acyl-CoA hydrolase activity"/>
    <property type="evidence" value="ECO:0007669"/>
    <property type="project" value="InterPro"/>
</dbReference>
<dbReference type="Proteomes" id="UP000187283">
    <property type="component" value="Unassembled WGS sequence"/>
</dbReference>
<evidence type="ECO:0000256" key="1">
    <source>
        <dbReference type="ARBA" id="ARBA00006538"/>
    </source>
</evidence>
<name>A0A1R1X7S4_9FUNG</name>
<dbReference type="InterPro" id="IPR029069">
    <property type="entry name" value="HotDog_dom_sf"/>
</dbReference>
<feature type="non-terminal residue" evidence="2">
    <location>
        <position position="275"/>
    </location>
</feature>